<dbReference type="PROSITE" id="PS50005">
    <property type="entry name" value="TPR"/>
    <property type="match status" value="3"/>
</dbReference>
<dbReference type="EMBL" id="JAPDPJ010000001">
    <property type="protein sequence ID" value="MCW3785174.1"/>
    <property type="molecule type" value="Genomic_DNA"/>
</dbReference>
<keyword evidence="1" id="KW-0677">Repeat</keyword>
<dbReference type="SUPFAM" id="SSF81901">
    <property type="entry name" value="HCP-like"/>
    <property type="match status" value="1"/>
</dbReference>
<dbReference type="PROSITE" id="PS51257">
    <property type="entry name" value="PROKAR_LIPOPROTEIN"/>
    <property type="match status" value="1"/>
</dbReference>
<dbReference type="Pfam" id="PF13181">
    <property type="entry name" value="TPR_8"/>
    <property type="match status" value="1"/>
</dbReference>
<dbReference type="Pfam" id="PF14559">
    <property type="entry name" value="TPR_19"/>
    <property type="match status" value="1"/>
</dbReference>
<comment type="caution">
    <text evidence="4">The sequence shown here is derived from an EMBL/GenBank/DDBJ whole genome shotgun (WGS) entry which is preliminary data.</text>
</comment>
<dbReference type="PANTHER" id="PTHR44943">
    <property type="entry name" value="CELLULOSE SYNTHASE OPERON PROTEIN C"/>
    <property type="match status" value="1"/>
</dbReference>
<dbReference type="AlphaFoldDB" id="A0AAE3M0X1"/>
<dbReference type="PANTHER" id="PTHR44943:SF8">
    <property type="entry name" value="TPR REPEAT-CONTAINING PROTEIN MJ0263"/>
    <property type="match status" value="1"/>
</dbReference>
<name>A0AAE3M0X1_9BACT</name>
<reference evidence="4" key="1">
    <citation type="submission" date="2022-10" db="EMBL/GenBank/DDBJ databases">
        <authorList>
            <person name="Yu W.X."/>
        </authorList>
    </citation>
    <scope>NUCLEOTIDE SEQUENCE</scope>
    <source>
        <strain evidence="4">AAT</strain>
    </source>
</reference>
<proteinExistence type="predicted"/>
<dbReference type="Gene3D" id="1.25.40.10">
    <property type="entry name" value="Tetratricopeptide repeat domain"/>
    <property type="match status" value="4"/>
</dbReference>
<keyword evidence="5" id="KW-1185">Reference proteome</keyword>
<dbReference type="SMART" id="SM00028">
    <property type="entry name" value="TPR"/>
    <property type="match status" value="6"/>
</dbReference>
<feature type="repeat" description="TPR" evidence="3">
    <location>
        <begin position="81"/>
        <end position="114"/>
    </location>
</feature>
<dbReference type="SUPFAM" id="SSF48452">
    <property type="entry name" value="TPR-like"/>
    <property type="match status" value="2"/>
</dbReference>
<organism evidence="4 5">
    <name type="scientific">Plebeiibacterium sediminum</name>
    <dbReference type="NCBI Taxonomy" id="2992112"/>
    <lineage>
        <taxon>Bacteria</taxon>
        <taxon>Pseudomonadati</taxon>
        <taxon>Bacteroidota</taxon>
        <taxon>Bacteroidia</taxon>
        <taxon>Marinilabiliales</taxon>
        <taxon>Marinilabiliaceae</taxon>
        <taxon>Plebeiibacterium</taxon>
    </lineage>
</organism>
<keyword evidence="2 3" id="KW-0802">TPR repeat</keyword>
<dbReference type="InterPro" id="IPR011990">
    <property type="entry name" value="TPR-like_helical_dom_sf"/>
</dbReference>
<feature type="repeat" description="TPR" evidence="3">
    <location>
        <begin position="217"/>
        <end position="250"/>
    </location>
</feature>
<dbReference type="InterPro" id="IPR013105">
    <property type="entry name" value="TPR_2"/>
</dbReference>
<dbReference type="Proteomes" id="UP001209229">
    <property type="component" value="Unassembled WGS sequence"/>
</dbReference>
<feature type="repeat" description="TPR" evidence="3">
    <location>
        <begin position="431"/>
        <end position="464"/>
    </location>
</feature>
<dbReference type="InterPro" id="IPR051685">
    <property type="entry name" value="Ycf3/AcsC/BcsC/TPR_MFPF"/>
</dbReference>
<evidence type="ECO:0000256" key="3">
    <source>
        <dbReference type="PROSITE-ProRule" id="PRU00339"/>
    </source>
</evidence>
<protein>
    <submittedName>
        <fullName evidence="4">Tetratricopeptide repeat protein</fullName>
    </submittedName>
</protein>
<dbReference type="RefSeq" id="WP_301188745.1">
    <property type="nucleotide sequence ID" value="NZ_JAPDPJ010000001.1"/>
</dbReference>
<dbReference type="InterPro" id="IPR019734">
    <property type="entry name" value="TPR_rpt"/>
</dbReference>
<accession>A0AAE3M0X1</accession>
<evidence type="ECO:0000256" key="2">
    <source>
        <dbReference type="ARBA" id="ARBA00022803"/>
    </source>
</evidence>
<gene>
    <name evidence="4" type="ORF">OM075_01780</name>
</gene>
<evidence type="ECO:0000256" key="1">
    <source>
        <dbReference type="ARBA" id="ARBA00022737"/>
    </source>
</evidence>
<evidence type="ECO:0000313" key="5">
    <source>
        <dbReference type="Proteomes" id="UP001209229"/>
    </source>
</evidence>
<evidence type="ECO:0000313" key="4">
    <source>
        <dbReference type="EMBL" id="MCW3785174.1"/>
    </source>
</evidence>
<sequence>MKYYYIIGLLSIVLFSCKTLQNTPSKSIKSDTVLTTTSLNSVEKRKFDYFFYESQRLKMQGQIDKAKMYLIECIKIDSLSSTCYYELSNIEIGYKNYKGAQDLLKNAVRLAPNNKWYKMLLGDLYQQNKDIPNSIVMYKSLTEQFQENEEYLYVLAQLYAQNQEYQNAIDTYDCLEGKIGITEIITLEKEKLYLQLGKESLAYKEVQNLIKDNPYEPKYYGYLGDVYFYNKEYDKAKDSYNKIFTLDPGNGLGYFSLGNIAINEKDTVLFLTNYTKALQDKNLDVEIKIQRLLPFLVGQDFNNYKDTASVEALFIELTKTHNEDAKAFVFYGNYLQNRSRIKEAISYYKIGLKLDNTNASVWQDLFLLEINNGDFTLLYNDTKEALISFPEEPLFFLFHGMACMQKELNEEAYNSFIKGLEFVGDNKQMTVQFYANLGDVLYNLKRSDESFTYYDKALKIDENNVVVLNNYSYYLSLENKNLDKAESMIAKCIELEPSNSTYLDTYAWVLFKRGRYFEAKYIIERAIDNGGNSSDVIVEHYGDILFKNGDVEGAVAQWNISKKMGNKSSILMKKIDQKNYVEE</sequence>
<dbReference type="Pfam" id="PF07719">
    <property type="entry name" value="TPR_2"/>
    <property type="match status" value="1"/>
</dbReference>